<dbReference type="InterPro" id="IPR011747">
    <property type="entry name" value="CHP02241"/>
</dbReference>
<gene>
    <name evidence="1" type="ORF">MNBD_ALPHA04-1386</name>
</gene>
<dbReference type="PANTHER" id="PTHR38009:SF1">
    <property type="entry name" value="CONSERVED HYPOTHETICAL PHAGE TAIL PROTEIN"/>
    <property type="match status" value="1"/>
</dbReference>
<dbReference type="NCBIfam" id="TIGR02241">
    <property type="entry name" value="conserved hypothetical phage tail region protein"/>
    <property type="match status" value="1"/>
</dbReference>
<accession>A0A3B0RUL2</accession>
<evidence type="ECO:0000313" key="1">
    <source>
        <dbReference type="EMBL" id="VAV97474.1"/>
    </source>
</evidence>
<dbReference type="InterPro" id="IPR010667">
    <property type="entry name" value="Phage_T4_Gp19"/>
</dbReference>
<sequence length="200" mass="21439">MTAIPEGQDLLTPLAGFNFHVDIDLGLFKDVKDTTFADASGAEIKASSKVITGGFSEVSGLEATMEPKTIRAGGANYMVHQRAGTISFSTVILKRGLVQSRHLWAWWSLFAGANDVPNGAWAATSRADVSIYLIGPSAPSKEGEGKEGDKDASRKANVGWKLRRAMPVKFRIGDLNASSGEVAIEELHLAHEGLHMEMVS</sequence>
<name>A0A3B0RUL2_9ZZZZ</name>
<dbReference type="PANTHER" id="PTHR38009">
    <property type="entry name" value="CONSERVED HYPOTHETICAL PHAGE TAIL PROTEIN"/>
    <property type="match status" value="1"/>
</dbReference>
<dbReference type="EMBL" id="UOEF01000246">
    <property type="protein sequence ID" value="VAV97474.1"/>
    <property type="molecule type" value="Genomic_DNA"/>
</dbReference>
<dbReference type="AlphaFoldDB" id="A0A3B0RUL2"/>
<proteinExistence type="predicted"/>
<reference evidence="1" key="1">
    <citation type="submission" date="2018-06" db="EMBL/GenBank/DDBJ databases">
        <authorList>
            <person name="Zhirakovskaya E."/>
        </authorList>
    </citation>
    <scope>NUCLEOTIDE SEQUENCE</scope>
</reference>
<dbReference type="Pfam" id="PF06841">
    <property type="entry name" value="Phage_T4_gp19"/>
    <property type="match status" value="1"/>
</dbReference>
<dbReference type="GO" id="GO:0005198">
    <property type="term" value="F:structural molecule activity"/>
    <property type="evidence" value="ECO:0007669"/>
    <property type="project" value="InterPro"/>
</dbReference>
<organism evidence="1">
    <name type="scientific">hydrothermal vent metagenome</name>
    <dbReference type="NCBI Taxonomy" id="652676"/>
    <lineage>
        <taxon>unclassified sequences</taxon>
        <taxon>metagenomes</taxon>
        <taxon>ecological metagenomes</taxon>
    </lineage>
</organism>
<evidence type="ECO:0008006" key="2">
    <source>
        <dbReference type="Google" id="ProtNLM"/>
    </source>
</evidence>
<protein>
    <recommendedName>
        <fullName evidence="2">Phage tail protein</fullName>
    </recommendedName>
</protein>